<dbReference type="SUPFAM" id="SSF52172">
    <property type="entry name" value="CheY-like"/>
    <property type="match status" value="1"/>
</dbReference>
<evidence type="ECO:0000256" key="3">
    <source>
        <dbReference type="PROSITE-ProRule" id="PRU01091"/>
    </source>
</evidence>
<dbReference type="InterPro" id="IPR001789">
    <property type="entry name" value="Sig_transdc_resp-reg_receiver"/>
</dbReference>
<dbReference type="Proteomes" id="UP001165367">
    <property type="component" value="Unassembled WGS sequence"/>
</dbReference>
<keyword evidence="7" id="KW-1185">Reference proteome</keyword>
<dbReference type="InterPro" id="IPR039420">
    <property type="entry name" value="WalR-like"/>
</dbReference>
<proteinExistence type="predicted"/>
<evidence type="ECO:0000256" key="1">
    <source>
        <dbReference type="ARBA" id="ARBA00023125"/>
    </source>
</evidence>
<dbReference type="SMART" id="SM00862">
    <property type="entry name" value="Trans_reg_C"/>
    <property type="match status" value="1"/>
</dbReference>
<evidence type="ECO:0000256" key="2">
    <source>
        <dbReference type="PROSITE-ProRule" id="PRU00169"/>
    </source>
</evidence>
<dbReference type="Pfam" id="PF00486">
    <property type="entry name" value="Trans_reg_C"/>
    <property type="match status" value="1"/>
</dbReference>
<evidence type="ECO:0000313" key="7">
    <source>
        <dbReference type="Proteomes" id="UP001165367"/>
    </source>
</evidence>
<dbReference type="PROSITE" id="PS50110">
    <property type="entry name" value="RESPONSE_REGULATORY"/>
    <property type="match status" value="1"/>
</dbReference>
<dbReference type="Gene3D" id="1.10.10.10">
    <property type="entry name" value="Winged helix-like DNA-binding domain superfamily/Winged helix DNA-binding domain"/>
    <property type="match status" value="1"/>
</dbReference>
<evidence type="ECO:0000259" key="4">
    <source>
        <dbReference type="PROSITE" id="PS50110"/>
    </source>
</evidence>
<dbReference type="EMBL" id="JAKLTR010000012">
    <property type="protein sequence ID" value="MCG2616265.1"/>
    <property type="molecule type" value="Genomic_DNA"/>
</dbReference>
<protein>
    <submittedName>
        <fullName evidence="6">Response regulator transcription factor</fullName>
    </submittedName>
</protein>
<dbReference type="PANTHER" id="PTHR48111:SF41">
    <property type="entry name" value="TRANSCRIPTIONAL REGULATORY PROTEIN CUSR-RELATED"/>
    <property type="match status" value="1"/>
</dbReference>
<dbReference type="SMART" id="SM00448">
    <property type="entry name" value="REC"/>
    <property type="match status" value="1"/>
</dbReference>
<dbReference type="Gene3D" id="3.40.50.2300">
    <property type="match status" value="1"/>
</dbReference>
<feature type="domain" description="OmpR/PhoB-type" evidence="5">
    <location>
        <begin position="125"/>
        <end position="223"/>
    </location>
</feature>
<dbReference type="InterPro" id="IPR011006">
    <property type="entry name" value="CheY-like_superfamily"/>
</dbReference>
<evidence type="ECO:0000313" key="6">
    <source>
        <dbReference type="EMBL" id="MCG2616265.1"/>
    </source>
</evidence>
<organism evidence="6 7">
    <name type="scientific">Terrimonas ginsenosidimutans</name>
    <dbReference type="NCBI Taxonomy" id="2908004"/>
    <lineage>
        <taxon>Bacteria</taxon>
        <taxon>Pseudomonadati</taxon>
        <taxon>Bacteroidota</taxon>
        <taxon>Chitinophagia</taxon>
        <taxon>Chitinophagales</taxon>
        <taxon>Chitinophagaceae</taxon>
        <taxon>Terrimonas</taxon>
    </lineage>
</organism>
<comment type="caution">
    <text evidence="6">The sequence shown here is derived from an EMBL/GenBank/DDBJ whole genome shotgun (WGS) entry which is preliminary data.</text>
</comment>
<dbReference type="CDD" id="cd00383">
    <property type="entry name" value="trans_reg_C"/>
    <property type="match status" value="1"/>
</dbReference>
<feature type="modified residue" description="4-aspartylphosphate" evidence="2">
    <location>
        <position position="51"/>
    </location>
</feature>
<dbReference type="RefSeq" id="WP_237874800.1">
    <property type="nucleotide sequence ID" value="NZ_JAKLTR010000012.1"/>
</dbReference>
<keyword evidence="2" id="KW-0597">Phosphoprotein</keyword>
<reference evidence="6" key="1">
    <citation type="submission" date="2022-01" db="EMBL/GenBank/DDBJ databases">
        <authorList>
            <person name="Jo J.-H."/>
            <person name="Im W.-T."/>
        </authorList>
    </citation>
    <scope>NUCLEOTIDE SEQUENCE</scope>
    <source>
        <strain evidence="6">NA20</strain>
    </source>
</reference>
<sequence length="228" mass="25728">MKILLIEDEPKIGLFLCEGLTDLGHTCDHITDGAAALKAAFSGGYDLIILDLLLPTYNGFEILETLKGIPSQAPPILVLSALSDTKHVIRALDLGAIDYIKKPFDFEELLARIRKIKRMQSQNPIYHLQIDDLQLDLLTREVTRSGHNIQLSSREFMLLEFLMNRPNQVVTKAEILKGVWKINFDPGSNIVEVHMYQLRKKLELDNSNSLIQTVVGRGYMIMGDIIKS</sequence>
<gene>
    <name evidence="6" type="ORF">LZZ85_18345</name>
</gene>
<name>A0ABS9KVB8_9BACT</name>
<dbReference type="Pfam" id="PF00072">
    <property type="entry name" value="Response_reg"/>
    <property type="match status" value="1"/>
</dbReference>
<dbReference type="InterPro" id="IPR036388">
    <property type="entry name" value="WH-like_DNA-bd_sf"/>
</dbReference>
<feature type="domain" description="Response regulatory" evidence="4">
    <location>
        <begin position="2"/>
        <end position="117"/>
    </location>
</feature>
<accession>A0ABS9KVB8</accession>
<keyword evidence="1 3" id="KW-0238">DNA-binding</keyword>
<dbReference type="PROSITE" id="PS51755">
    <property type="entry name" value="OMPR_PHOB"/>
    <property type="match status" value="1"/>
</dbReference>
<evidence type="ECO:0000259" key="5">
    <source>
        <dbReference type="PROSITE" id="PS51755"/>
    </source>
</evidence>
<dbReference type="InterPro" id="IPR001867">
    <property type="entry name" value="OmpR/PhoB-type_DNA-bd"/>
</dbReference>
<feature type="DNA-binding region" description="OmpR/PhoB-type" evidence="3">
    <location>
        <begin position="125"/>
        <end position="223"/>
    </location>
</feature>
<dbReference type="PANTHER" id="PTHR48111">
    <property type="entry name" value="REGULATOR OF RPOS"/>
    <property type="match status" value="1"/>
</dbReference>